<reference evidence="3" key="2">
    <citation type="journal article" date="2021" name="J Anim Sci Technol">
        <title>Complete genome sequence of Paenibacillus konkukensis sp. nov. SK3146 as a potential probiotic strain.</title>
        <authorList>
            <person name="Jung H.I."/>
            <person name="Park S."/>
            <person name="Niu K.M."/>
            <person name="Lee S.W."/>
            <person name="Kothari D."/>
            <person name="Yi K.J."/>
            <person name="Kim S.K."/>
        </authorList>
    </citation>
    <scope>NUCLEOTIDE SEQUENCE</scope>
    <source>
        <strain evidence="3">SK3146</strain>
    </source>
</reference>
<evidence type="ECO:0000313" key="4">
    <source>
        <dbReference type="Proteomes" id="UP001057134"/>
    </source>
</evidence>
<dbReference type="InterPro" id="IPR001509">
    <property type="entry name" value="Epimerase_deHydtase"/>
</dbReference>
<evidence type="ECO:0000313" key="3">
    <source>
        <dbReference type="EMBL" id="UQZ82624.1"/>
    </source>
</evidence>
<sequence length="307" mass="33209">MNVLVTGSSGLVGSAVMGLLSREGHNVVGFDQKTSPLTEHFTVETGDLCDFPRLASIIQKHGIDAIVHSGGISHPHAGEISPYETVRTNIVGTTTILEAAKIFHIRKVVYLSSGAVYGNHAAAVTTLESKVNPENTYAVTKLTGEYLGEAYNRNYGMNVISLRLAFVYGPYRFMPDPIKSLLERAVNGIDVDDAKGADQQLEFIYVKDAARAVYQALQAEACSSSIFNIGTGVNTKMTEVAAIIKKLYPNISIKLGSGDLGYDFIGAFDCGEAERQLQFKAKYNLEDGIADYAKYLEKASSGQFESV</sequence>
<evidence type="ECO:0000259" key="2">
    <source>
        <dbReference type="Pfam" id="PF01370"/>
    </source>
</evidence>
<dbReference type="Proteomes" id="UP001057134">
    <property type="component" value="Chromosome"/>
</dbReference>
<dbReference type="Pfam" id="PF01370">
    <property type="entry name" value="Epimerase"/>
    <property type="match status" value="1"/>
</dbReference>
<dbReference type="PANTHER" id="PTHR43000">
    <property type="entry name" value="DTDP-D-GLUCOSE 4,6-DEHYDRATASE-RELATED"/>
    <property type="match status" value="1"/>
</dbReference>
<evidence type="ECO:0000256" key="1">
    <source>
        <dbReference type="ARBA" id="ARBA00007637"/>
    </source>
</evidence>
<protein>
    <submittedName>
        <fullName evidence="3">dTDP-glucose 4,6-dehydratase</fullName>
        <ecNumber evidence="3">4.2.1.46</ecNumber>
    </submittedName>
</protein>
<dbReference type="CDD" id="cd08946">
    <property type="entry name" value="SDR_e"/>
    <property type="match status" value="1"/>
</dbReference>
<proteinExistence type="inferred from homology"/>
<dbReference type="InterPro" id="IPR036291">
    <property type="entry name" value="NAD(P)-bd_dom_sf"/>
</dbReference>
<dbReference type="GO" id="GO:0008460">
    <property type="term" value="F:dTDP-glucose 4,6-dehydratase activity"/>
    <property type="evidence" value="ECO:0007669"/>
    <property type="project" value="UniProtKB-EC"/>
</dbReference>
<accession>A0ABY4RLU2</accession>
<gene>
    <name evidence="3" type="primary">rfbB_1</name>
    <name evidence="3" type="ORF">SK3146_01782</name>
</gene>
<reference evidence="3" key="1">
    <citation type="submission" date="2018-02" db="EMBL/GenBank/DDBJ databases">
        <authorList>
            <person name="Kim S.-K."/>
            <person name="Jung H.-I."/>
            <person name="Lee S.-W."/>
        </authorList>
    </citation>
    <scope>NUCLEOTIDE SEQUENCE</scope>
    <source>
        <strain evidence="3">SK3146</strain>
    </source>
</reference>
<organism evidence="3 4">
    <name type="scientific">Paenibacillus konkukensis</name>
    <dbReference type="NCBI Taxonomy" id="2020716"/>
    <lineage>
        <taxon>Bacteria</taxon>
        <taxon>Bacillati</taxon>
        <taxon>Bacillota</taxon>
        <taxon>Bacilli</taxon>
        <taxon>Bacillales</taxon>
        <taxon>Paenibacillaceae</taxon>
        <taxon>Paenibacillus</taxon>
    </lineage>
</organism>
<dbReference type="EMBL" id="CP027059">
    <property type="protein sequence ID" value="UQZ82624.1"/>
    <property type="molecule type" value="Genomic_DNA"/>
</dbReference>
<dbReference type="SUPFAM" id="SSF51735">
    <property type="entry name" value="NAD(P)-binding Rossmann-fold domains"/>
    <property type="match status" value="1"/>
</dbReference>
<name>A0ABY4RLU2_9BACL</name>
<keyword evidence="3" id="KW-0456">Lyase</keyword>
<keyword evidence="4" id="KW-1185">Reference proteome</keyword>
<dbReference type="RefSeq" id="WP_249864740.1">
    <property type="nucleotide sequence ID" value="NZ_CP027059.1"/>
</dbReference>
<feature type="domain" description="NAD-dependent epimerase/dehydratase" evidence="2">
    <location>
        <begin position="3"/>
        <end position="230"/>
    </location>
</feature>
<comment type="similarity">
    <text evidence="1">Belongs to the NAD(P)-dependent epimerase/dehydratase family.</text>
</comment>
<dbReference type="Gene3D" id="3.40.50.720">
    <property type="entry name" value="NAD(P)-binding Rossmann-like Domain"/>
    <property type="match status" value="1"/>
</dbReference>
<dbReference type="EC" id="4.2.1.46" evidence="3"/>